<keyword evidence="3 6" id="KW-0057">Aromatic amino acid biosynthesis</keyword>
<name>A0A1Q8EE49_STRAI</name>
<evidence type="ECO:0000256" key="1">
    <source>
        <dbReference type="ARBA" id="ARBA00001864"/>
    </source>
</evidence>
<keyword evidence="2 6" id="KW-0028">Amino-acid biosynthesis</keyword>
<dbReference type="InterPro" id="IPR013785">
    <property type="entry name" value="Aldolase_TIM"/>
</dbReference>
<evidence type="ECO:0000256" key="6">
    <source>
        <dbReference type="HAMAP-Rule" id="MF_00214"/>
    </source>
</evidence>
<dbReference type="Proteomes" id="UP000255213">
    <property type="component" value="Unassembled WGS sequence"/>
</dbReference>
<dbReference type="GO" id="GO:0009423">
    <property type="term" value="P:chorismate biosynthetic process"/>
    <property type="evidence" value="ECO:0007669"/>
    <property type="project" value="UniProtKB-UniRule"/>
</dbReference>
<evidence type="ECO:0000313" key="7">
    <source>
        <dbReference type="EMBL" id="OLF50040.1"/>
    </source>
</evidence>
<dbReference type="FunFam" id="3.20.20.70:FF:000047">
    <property type="entry name" value="3-dehydroquinate dehydratase"/>
    <property type="match status" value="1"/>
</dbReference>
<reference evidence="8 10" key="3">
    <citation type="submission" date="2018-06" db="EMBL/GenBank/DDBJ databases">
        <authorList>
            <consortium name="Pathogen Informatics"/>
            <person name="Doyle S."/>
        </authorList>
    </citation>
    <scope>NUCLEOTIDE SEQUENCE [LARGE SCALE GENOMIC DNA]</scope>
    <source>
        <strain evidence="8 10">NCTC12957</strain>
    </source>
</reference>
<comment type="catalytic activity">
    <reaction evidence="1 6">
        <text>3-dehydroquinate = 3-dehydroshikimate + H2O</text>
        <dbReference type="Rhea" id="RHEA:21096"/>
        <dbReference type="ChEBI" id="CHEBI:15377"/>
        <dbReference type="ChEBI" id="CHEBI:16630"/>
        <dbReference type="ChEBI" id="CHEBI:32364"/>
        <dbReference type="EC" id="4.2.1.10"/>
    </reaction>
</comment>
<evidence type="ECO:0000313" key="9">
    <source>
        <dbReference type="Proteomes" id="UP000186437"/>
    </source>
</evidence>
<proteinExistence type="inferred from homology"/>
<keyword evidence="9" id="KW-1185">Reference proteome</keyword>
<dbReference type="UniPathway" id="UPA00053">
    <property type="reaction ID" value="UER00086"/>
</dbReference>
<feature type="binding site" evidence="6">
    <location>
        <position position="62"/>
    </location>
    <ligand>
        <name>3-dehydroquinate</name>
        <dbReference type="ChEBI" id="CHEBI:32364"/>
    </ligand>
</feature>
<dbReference type="GO" id="GO:0009073">
    <property type="term" value="P:aromatic amino acid family biosynthetic process"/>
    <property type="evidence" value="ECO:0007669"/>
    <property type="project" value="UniProtKB-KW"/>
</dbReference>
<reference evidence="9" key="2">
    <citation type="submission" date="2016-12" db="EMBL/GenBank/DDBJ databases">
        <authorList>
            <person name="Gulvik C.A."/>
        </authorList>
    </citation>
    <scope>NUCLEOTIDE SEQUENCE [LARGE SCALE GENOMIC DNA]</scope>
    <source>
        <strain evidence="9">ATCC 51725</strain>
    </source>
</reference>
<dbReference type="InterPro" id="IPR050146">
    <property type="entry name" value="Type-I_3-dehydroquinase"/>
</dbReference>
<evidence type="ECO:0000313" key="8">
    <source>
        <dbReference type="EMBL" id="SUN08044.1"/>
    </source>
</evidence>
<evidence type="ECO:0000256" key="5">
    <source>
        <dbReference type="ARBA" id="ARBA00023270"/>
    </source>
</evidence>
<dbReference type="PANTHER" id="PTHR43699">
    <property type="entry name" value="3-DEHYDROQUINATE DEHYDRATASE"/>
    <property type="match status" value="1"/>
</dbReference>
<evidence type="ECO:0000256" key="3">
    <source>
        <dbReference type="ARBA" id="ARBA00023141"/>
    </source>
</evidence>
<dbReference type="NCBIfam" id="TIGR01093">
    <property type="entry name" value="aroD"/>
    <property type="match status" value="1"/>
</dbReference>
<feature type="active site" description="Proton donor/acceptor" evidence="6">
    <location>
        <position position="118"/>
    </location>
</feature>
<comment type="function">
    <text evidence="6">Involved in the third step of the chorismate pathway, which leads to the biosynthesis of aromatic amino acids. Catalyzes the cis-dehydration of 3-dehydroquinate (DHQ) and introduces the first double bond of the aromatic ring to yield 3-dehydroshikimate.</text>
</comment>
<accession>A0A1Q8EE49</accession>
<feature type="binding site" evidence="6">
    <location>
        <begin position="30"/>
        <end position="32"/>
    </location>
    <ligand>
        <name>3-dehydroquinate</name>
        <dbReference type="ChEBI" id="CHEBI:32364"/>
    </ligand>
</feature>
<dbReference type="HAMAP" id="MF_00214">
    <property type="entry name" value="AroD"/>
    <property type="match status" value="1"/>
</dbReference>
<feature type="active site" description="Schiff-base intermediate with substrate" evidence="6">
    <location>
        <position position="143"/>
    </location>
</feature>
<reference evidence="7" key="1">
    <citation type="submission" date="2016-12" db="EMBL/GenBank/DDBJ databases">
        <authorList>
            <person name="Song W.-J."/>
            <person name="Kurnit D.M."/>
        </authorList>
    </citation>
    <scope>NUCLEOTIDE SEQUENCE [LARGE SCALE GENOMIC DNA]</scope>
    <source>
        <strain evidence="7">ATCC 51725</strain>
    </source>
</reference>
<comment type="caution">
    <text evidence="6">Lacks conserved residue(s) required for the propagation of feature annotation.</text>
</comment>
<dbReference type="SUPFAM" id="SSF51569">
    <property type="entry name" value="Aldolase"/>
    <property type="match status" value="1"/>
</dbReference>
<dbReference type="OrthoDB" id="9813659at2"/>
<dbReference type="GO" id="GO:0008652">
    <property type="term" value="P:amino acid biosynthetic process"/>
    <property type="evidence" value="ECO:0007669"/>
    <property type="project" value="UniProtKB-KW"/>
</dbReference>
<evidence type="ECO:0000256" key="4">
    <source>
        <dbReference type="ARBA" id="ARBA00023239"/>
    </source>
</evidence>
<evidence type="ECO:0000313" key="10">
    <source>
        <dbReference type="Proteomes" id="UP000255213"/>
    </source>
</evidence>
<dbReference type="EC" id="4.2.1.10" evidence="6"/>
<keyword evidence="4 6" id="KW-0456">Lyase</keyword>
<evidence type="ECO:0000256" key="2">
    <source>
        <dbReference type="ARBA" id="ARBA00022605"/>
    </source>
</evidence>
<feature type="binding site" evidence="6">
    <location>
        <position position="209"/>
    </location>
    <ligand>
        <name>3-dehydroquinate</name>
        <dbReference type="ChEBI" id="CHEBI:32364"/>
    </ligand>
</feature>
<dbReference type="InterPro" id="IPR001381">
    <property type="entry name" value="DHquinase_I"/>
</dbReference>
<dbReference type="RefSeq" id="WP_075098928.1">
    <property type="nucleotide sequence ID" value="NZ_MSJL01000013.1"/>
</dbReference>
<dbReference type="GO" id="GO:0003855">
    <property type="term" value="F:3-dehydroquinate dehydratase activity"/>
    <property type="evidence" value="ECO:0007669"/>
    <property type="project" value="UniProtKB-UniRule"/>
</dbReference>
<dbReference type="Proteomes" id="UP000186437">
    <property type="component" value="Unassembled WGS sequence"/>
</dbReference>
<keyword evidence="5 6" id="KW-0704">Schiff base</keyword>
<comment type="subunit">
    <text evidence="6">Homodimer.</text>
</comment>
<organism evidence="7 9">
    <name type="scientific">Streptococcus acidominimus</name>
    <dbReference type="NCBI Taxonomy" id="1326"/>
    <lineage>
        <taxon>Bacteria</taxon>
        <taxon>Bacillati</taxon>
        <taxon>Bacillota</taxon>
        <taxon>Bacilli</taxon>
        <taxon>Lactobacillales</taxon>
        <taxon>Streptococcaceae</taxon>
        <taxon>Streptococcus</taxon>
    </lineage>
</organism>
<dbReference type="AlphaFoldDB" id="A0A1Q8EE49"/>
<dbReference type="CDD" id="cd00502">
    <property type="entry name" value="DHQase_I"/>
    <property type="match status" value="1"/>
</dbReference>
<comment type="pathway">
    <text evidence="6">Metabolic intermediate biosynthesis; chorismate biosynthesis; chorismate from D-erythrose 4-phosphate and phosphoenolpyruvate: step 3/7.</text>
</comment>
<feature type="binding site" evidence="6">
    <location>
        <position position="186"/>
    </location>
    <ligand>
        <name>3-dehydroquinate</name>
        <dbReference type="ChEBI" id="CHEBI:32364"/>
    </ligand>
</feature>
<dbReference type="PANTHER" id="PTHR43699:SF1">
    <property type="entry name" value="3-DEHYDROQUINATE DEHYDRATASE"/>
    <property type="match status" value="1"/>
</dbReference>
<dbReference type="Pfam" id="PF01487">
    <property type="entry name" value="DHquinase_I"/>
    <property type="match status" value="1"/>
</dbReference>
<dbReference type="EMBL" id="UHEN01000001">
    <property type="protein sequence ID" value="SUN08044.1"/>
    <property type="molecule type" value="Genomic_DNA"/>
</dbReference>
<dbReference type="GO" id="GO:0046279">
    <property type="term" value="P:3,4-dihydroxybenzoate biosynthetic process"/>
    <property type="evidence" value="ECO:0007669"/>
    <property type="project" value="UniProtKB-ARBA"/>
</dbReference>
<comment type="similarity">
    <text evidence="6">Belongs to the type-I 3-dehydroquinase family.</text>
</comment>
<protein>
    <recommendedName>
        <fullName evidence="6">3-dehydroquinate dehydratase</fullName>
        <shortName evidence="6">3-dehydroquinase</shortName>
        <ecNumber evidence="6">4.2.1.10</ecNumber>
    </recommendedName>
    <alternativeName>
        <fullName evidence="6">Type I DHQase</fullName>
    </alternativeName>
    <alternativeName>
        <fullName evidence="6">Type I dehydroquinase</fullName>
        <shortName evidence="6">DHQ1</shortName>
    </alternativeName>
</protein>
<dbReference type="Gene3D" id="3.20.20.70">
    <property type="entry name" value="Aldolase class I"/>
    <property type="match status" value="1"/>
</dbReference>
<gene>
    <name evidence="6 7" type="primary">aroD</name>
    <name evidence="7" type="ORF">BU200_03930</name>
    <name evidence="8" type="ORF">NCTC12957_01631</name>
</gene>
<dbReference type="EMBL" id="MSJL01000013">
    <property type="protein sequence ID" value="OLF50040.1"/>
    <property type="molecule type" value="Genomic_DNA"/>
</dbReference>
<sequence>MKIVVPVMPRNLEDVANIDLDRLAGADLIEWRADFLPKEEILRVAPAVFEKFVGREVVFTLRTSREGGNIKLTNEEYIQILKEIAHLYQPEFIDFEYYSHKEVFDQMLEFPNLVLSYHNFEETPENYMEIMSELTSLSPAVVKMAVMAETEQDVLDVMNYTRGFKTLNAEQSYATISMGNLGKLSRVAGMLTGSCWTFASLDEASAPGQLSLANVQKILTVLEE</sequence>
<feature type="binding site" evidence="6">
    <location>
        <position position="205"/>
    </location>
    <ligand>
        <name>3-dehydroquinate</name>
        <dbReference type="ChEBI" id="CHEBI:32364"/>
    </ligand>
</feature>